<accession>A0AC35G3H4</accession>
<dbReference type="WBParaSite" id="PS1159_v2.g23723.t1">
    <property type="protein sequence ID" value="PS1159_v2.g23723.t1"/>
    <property type="gene ID" value="PS1159_v2.g23723"/>
</dbReference>
<organism evidence="1 2">
    <name type="scientific">Panagrolaimus sp. PS1159</name>
    <dbReference type="NCBI Taxonomy" id="55785"/>
    <lineage>
        <taxon>Eukaryota</taxon>
        <taxon>Metazoa</taxon>
        <taxon>Ecdysozoa</taxon>
        <taxon>Nematoda</taxon>
        <taxon>Chromadorea</taxon>
        <taxon>Rhabditida</taxon>
        <taxon>Tylenchina</taxon>
        <taxon>Panagrolaimomorpha</taxon>
        <taxon>Panagrolaimoidea</taxon>
        <taxon>Panagrolaimidae</taxon>
        <taxon>Panagrolaimus</taxon>
    </lineage>
</organism>
<sequence length="164" mass="18592">MILLVIYLFVIGNVIAATQPWYHTREVRNVSSNSDNNLTFKCEKECSTTMDCPTGLSCFQATNDSQGCCLRALKPNETGCVMDDQCKRACESTHCDKTQSPPRCLCDAGSHFLFNKCWKKCPDFAHAEPSVDSTGFSQCILKVDSRTALNYMRRFRRQMRSNFC</sequence>
<protein>
    <submittedName>
        <fullName evidence="2">Uncharacterized protein</fullName>
    </submittedName>
</protein>
<evidence type="ECO:0000313" key="1">
    <source>
        <dbReference type="Proteomes" id="UP000887580"/>
    </source>
</evidence>
<name>A0AC35G3H4_9BILA</name>
<dbReference type="Proteomes" id="UP000887580">
    <property type="component" value="Unplaced"/>
</dbReference>
<proteinExistence type="predicted"/>
<evidence type="ECO:0000313" key="2">
    <source>
        <dbReference type="WBParaSite" id="PS1159_v2.g23723.t1"/>
    </source>
</evidence>
<reference evidence="2" key="1">
    <citation type="submission" date="2022-11" db="UniProtKB">
        <authorList>
            <consortium name="WormBaseParasite"/>
        </authorList>
    </citation>
    <scope>IDENTIFICATION</scope>
</reference>